<feature type="domain" description="ATP-grasp" evidence="4">
    <location>
        <begin position="134"/>
        <end position="332"/>
    </location>
</feature>
<dbReference type="InterPro" id="IPR011764">
    <property type="entry name" value="Biotin_carboxylation_dom"/>
</dbReference>
<keyword evidence="2" id="KW-0547">Nucleotide-binding</keyword>
<dbReference type="PROSITE" id="PS00867">
    <property type="entry name" value="CPSASE_2"/>
    <property type="match status" value="1"/>
</dbReference>
<dbReference type="InterPro" id="IPR011761">
    <property type="entry name" value="ATP-grasp"/>
</dbReference>
<evidence type="ECO:0000313" key="6">
    <source>
        <dbReference type="EMBL" id="SVA95740.1"/>
    </source>
</evidence>
<proteinExistence type="predicted"/>
<accession>A0A382A2J6</accession>
<name>A0A382A2J6_9ZZZZ</name>
<dbReference type="InterPro" id="IPR016185">
    <property type="entry name" value="PreATP-grasp_dom_sf"/>
</dbReference>
<dbReference type="InterPro" id="IPR051602">
    <property type="entry name" value="ACC_Biotin_Carboxylase"/>
</dbReference>
<dbReference type="GO" id="GO:0016874">
    <property type="term" value="F:ligase activity"/>
    <property type="evidence" value="ECO:0007669"/>
    <property type="project" value="UniProtKB-KW"/>
</dbReference>
<organism evidence="6">
    <name type="scientific">marine metagenome</name>
    <dbReference type="NCBI Taxonomy" id="408172"/>
    <lineage>
        <taxon>unclassified sequences</taxon>
        <taxon>metagenomes</taxon>
        <taxon>ecological metagenomes</taxon>
    </lineage>
</organism>
<dbReference type="PANTHER" id="PTHR48095">
    <property type="entry name" value="PYRUVATE CARBOXYLASE SUBUNIT A"/>
    <property type="match status" value="1"/>
</dbReference>
<dbReference type="SMART" id="SM00878">
    <property type="entry name" value="Biotin_carb_C"/>
    <property type="match status" value="1"/>
</dbReference>
<sequence length="442" mass="46890">MSQEVSDIEPFKRVLIANRGEIAIRIAKAATALGMESVGVYAPVDSASLHTRYTTENSEIGNSAGDQADPVSAYLNIEALVDVAKATGCDCVHPGYGFLSENAEFASKCVAEGIAFIGPSPAALILFGDKVRARALATSIDIPIVDGSEESVESAAEAQELALDIGYPVMLKAAAGGGGRGMRVVEQEAEMSDAFERCQSEAKAAFGNPSLFLEKRISNPRHIEVQVLGDSEGNLVHLHERDCSVQLRNQKVIEIAPAPGLEPDVRERIFIDAIKLASAGEYTNAGTVEFLVVPETEEYFFIECNPRIQVEHTVTEQVTGIDLVEAQFRVAAGESLDAMGLATQEDVGPPNGFAVQARVVATSPGTITAYKEPSGVGVRVDASGYQGYAVRSQFDPLLAKVIGSSHVAGSYLKAVGRTLRALQEFHIGGVGNNLQQLVAILS</sequence>
<dbReference type="SUPFAM" id="SSF56059">
    <property type="entry name" value="Glutathione synthetase ATP-binding domain-like"/>
    <property type="match status" value="1"/>
</dbReference>
<feature type="domain" description="Biotin carboxylation" evidence="5">
    <location>
        <begin position="10"/>
        <end position="442"/>
    </location>
</feature>
<keyword evidence="3" id="KW-0067">ATP-binding</keyword>
<gene>
    <name evidence="6" type="ORF">METZ01_LOCUS148594</name>
</gene>
<dbReference type="Pfam" id="PF00289">
    <property type="entry name" value="Biotin_carb_N"/>
    <property type="match status" value="1"/>
</dbReference>
<reference evidence="6" key="1">
    <citation type="submission" date="2018-05" db="EMBL/GenBank/DDBJ databases">
        <authorList>
            <person name="Lanie J.A."/>
            <person name="Ng W.-L."/>
            <person name="Kazmierczak K.M."/>
            <person name="Andrzejewski T.M."/>
            <person name="Davidsen T.M."/>
            <person name="Wayne K.J."/>
            <person name="Tettelin H."/>
            <person name="Glass J.I."/>
            <person name="Rusch D."/>
            <person name="Podicherti R."/>
            <person name="Tsui H.-C.T."/>
            <person name="Winkler M.E."/>
        </authorList>
    </citation>
    <scope>NUCLEOTIDE SEQUENCE</scope>
</reference>
<dbReference type="FunFam" id="3.30.1490.20:FF:000018">
    <property type="entry name" value="Biotin carboxylase"/>
    <property type="match status" value="1"/>
</dbReference>
<feature type="non-terminal residue" evidence="6">
    <location>
        <position position="442"/>
    </location>
</feature>
<dbReference type="Pfam" id="PF02785">
    <property type="entry name" value="Biotin_carb_C"/>
    <property type="match status" value="1"/>
</dbReference>
<dbReference type="Pfam" id="PF02786">
    <property type="entry name" value="CPSase_L_D2"/>
    <property type="match status" value="1"/>
</dbReference>
<dbReference type="SUPFAM" id="SSF51246">
    <property type="entry name" value="Rudiment single hybrid motif"/>
    <property type="match status" value="1"/>
</dbReference>
<dbReference type="InterPro" id="IPR005479">
    <property type="entry name" value="CPAse_ATP-bd"/>
</dbReference>
<dbReference type="EMBL" id="UINC01023652">
    <property type="protein sequence ID" value="SVA95740.1"/>
    <property type="molecule type" value="Genomic_DNA"/>
</dbReference>
<evidence type="ECO:0008006" key="7">
    <source>
        <dbReference type="Google" id="ProtNLM"/>
    </source>
</evidence>
<dbReference type="GO" id="GO:0005524">
    <property type="term" value="F:ATP binding"/>
    <property type="evidence" value="ECO:0007669"/>
    <property type="project" value="UniProtKB-KW"/>
</dbReference>
<dbReference type="InterPro" id="IPR005482">
    <property type="entry name" value="Biotin_COase_C"/>
</dbReference>
<evidence type="ECO:0000256" key="1">
    <source>
        <dbReference type="ARBA" id="ARBA00022598"/>
    </source>
</evidence>
<dbReference type="SUPFAM" id="SSF52440">
    <property type="entry name" value="PreATP-grasp domain"/>
    <property type="match status" value="1"/>
</dbReference>
<protein>
    <recommendedName>
        <fullName evidence="7">ATP-grasp domain-containing protein</fullName>
    </recommendedName>
</protein>
<dbReference type="PROSITE" id="PS50975">
    <property type="entry name" value="ATP_GRASP"/>
    <property type="match status" value="1"/>
</dbReference>
<dbReference type="GO" id="GO:0046872">
    <property type="term" value="F:metal ion binding"/>
    <property type="evidence" value="ECO:0007669"/>
    <property type="project" value="InterPro"/>
</dbReference>
<evidence type="ECO:0000256" key="2">
    <source>
        <dbReference type="ARBA" id="ARBA00022741"/>
    </source>
</evidence>
<dbReference type="Gene3D" id="3.30.470.20">
    <property type="entry name" value="ATP-grasp fold, B domain"/>
    <property type="match status" value="1"/>
</dbReference>
<dbReference type="InterPro" id="IPR011054">
    <property type="entry name" value="Rudment_hybrid_motif"/>
</dbReference>
<dbReference type="InterPro" id="IPR005481">
    <property type="entry name" value="BC-like_N"/>
</dbReference>
<dbReference type="AlphaFoldDB" id="A0A382A2J6"/>
<keyword evidence="1" id="KW-0436">Ligase</keyword>
<evidence type="ECO:0000259" key="4">
    <source>
        <dbReference type="PROSITE" id="PS50975"/>
    </source>
</evidence>
<evidence type="ECO:0000256" key="3">
    <source>
        <dbReference type="ARBA" id="ARBA00022840"/>
    </source>
</evidence>
<dbReference type="PROSITE" id="PS50979">
    <property type="entry name" value="BC"/>
    <property type="match status" value="1"/>
</dbReference>
<evidence type="ECO:0000259" key="5">
    <source>
        <dbReference type="PROSITE" id="PS50979"/>
    </source>
</evidence>
<dbReference type="PANTHER" id="PTHR48095:SF5">
    <property type="entry name" value="BLL7292 PROTEIN"/>
    <property type="match status" value="1"/>
</dbReference>
<dbReference type="PROSITE" id="PS00866">
    <property type="entry name" value="CPSASE_1"/>
    <property type="match status" value="1"/>
</dbReference>